<keyword evidence="6" id="KW-1185">Reference proteome</keyword>
<accession>A0A1C7IA46</accession>
<evidence type="ECO:0000256" key="1">
    <source>
        <dbReference type="ARBA" id="ARBA00005964"/>
    </source>
</evidence>
<feature type="domain" description="Carboxylesterase type B" evidence="4">
    <location>
        <begin position="4"/>
        <end position="480"/>
    </location>
</feature>
<dbReference type="OrthoDB" id="9775851at2"/>
<sequence length="509" mass="57172">MEEYVVNTTNGKIKGHLRNNLVEYLGIPFAKPPVGDLRFKRAQPAAPWEGVYDAGKYGKEAVQLEDGRLKGSEDCLTLNIRRPMEGQNLPVFVWIHGGGYNTGSASVPLYNGDSFAEKGILFVSFQYRLNVLGFYDFTTYPGCEDFESNCGISDQILAMTWIHANIRAFGGDPDRVTIAGESAGGASVINMLAIPAVKGMFTQAIAQSPLPNCIATHKTARENIDIFLEGMGWSVEDLKKLRTADPYEMQKGNTYVAEKHQYKNPGIFLPGPIQDDLIPVRPIDAVRNGSAEGIKLIIGTNKHEGTLFVHPENTGFPNNWSMIADMFEKNGHTPAVSEIMHHYQPSLKGQELKAVLNSAEEIPAKELEPFINFATDYAFRVPSLKVAQAQKIYGDVWVYHYEFVSKSGKATGMKASHAYELPCMFANKDFAFSRFIFDQESEETIDALIEAMHTSWVQFIKTGEPDKKNWPKYTGYDSKIRIFDRVTRTETRDCSTLMKVWKDMRFYEN</sequence>
<dbReference type="AlphaFoldDB" id="A0A1C7IA46"/>
<dbReference type="EC" id="3.1.1.-" evidence="3"/>
<keyword evidence="2 3" id="KW-0378">Hydrolase</keyword>
<dbReference type="InterPro" id="IPR019826">
    <property type="entry name" value="Carboxylesterase_B_AS"/>
</dbReference>
<evidence type="ECO:0000256" key="3">
    <source>
        <dbReference type="RuleBase" id="RU361235"/>
    </source>
</evidence>
<evidence type="ECO:0000313" key="5">
    <source>
        <dbReference type="EMBL" id="ANU75868.1"/>
    </source>
</evidence>
<dbReference type="InterPro" id="IPR050309">
    <property type="entry name" value="Type-B_Carboxylest/Lipase"/>
</dbReference>
<name>A0A1C7IA46_9FIRM</name>
<dbReference type="EMBL" id="CP015405">
    <property type="protein sequence ID" value="ANU75868.1"/>
    <property type="molecule type" value="Genomic_DNA"/>
</dbReference>
<dbReference type="Gene3D" id="3.40.50.1820">
    <property type="entry name" value="alpha/beta hydrolase"/>
    <property type="match status" value="1"/>
</dbReference>
<evidence type="ECO:0000256" key="2">
    <source>
        <dbReference type="ARBA" id="ARBA00022801"/>
    </source>
</evidence>
<dbReference type="Pfam" id="PF00135">
    <property type="entry name" value="COesterase"/>
    <property type="match status" value="1"/>
</dbReference>
<dbReference type="PROSITE" id="PS00122">
    <property type="entry name" value="CARBOXYLESTERASE_B_1"/>
    <property type="match status" value="1"/>
</dbReference>
<dbReference type="Proteomes" id="UP000092574">
    <property type="component" value="Chromosome"/>
</dbReference>
<proteinExistence type="inferred from homology"/>
<protein>
    <recommendedName>
        <fullName evidence="3">Carboxylic ester hydrolase</fullName>
        <ecNumber evidence="3">3.1.1.-</ecNumber>
    </recommendedName>
</protein>
<dbReference type="KEGG" id="byl:A4V09_08860"/>
<dbReference type="RefSeq" id="WP_065542048.1">
    <property type="nucleotide sequence ID" value="NZ_CP015405.2"/>
</dbReference>
<gene>
    <name evidence="5" type="ORF">A4V09_08860</name>
</gene>
<evidence type="ECO:0000259" key="4">
    <source>
        <dbReference type="Pfam" id="PF00135"/>
    </source>
</evidence>
<comment type="similarity">
    <text evidence="1 3">Belongs to the type-B carboxylesterase/lipase family.</text>
</comment>
<dbReference type="STRING" id="1796616.A4V09_08860"/>
<organism evidence="5 6">
    <name type="scientific">Blautia pseudococcoides</name>
    <dbReference type="NCBI Taxonomy" id="1796616"/>
    <lineage>
        <taxon>Bacteria</taxon>
        <taxon>Bacillati</taxon>
        <taxon>Bacillota</taxon>
        <taxon>Clostridia</taxon>
        <taxon>Lachnospirales</taxon>
        <taxon>Lachnospiraceae</taxon>
        <taxon>Blautia</taxon>
    </lineage>
</organism>
<dbReference type="InterPro" id="IPR002018">
    <property type="entry name" value="CarbesteraseB"/>
</dbReference>
<dbReference type="PANTHER" id="PTHR11559">
    <property type="entry name" value="CARBOXYLESTERASE"/>
    <property type="match status" value="1"/>
</dbReference>
<evidence type="ECO:0000313" key="6">
    <source>
        <dbReference type="Proteomes" id="UP000092574"/>
    </source>
</evidence>
<dbReference type="InterPro" id="IPR029058">
    <property type="entry name" value="AB_hydrolase_fold"/>
</dbReference>
<dbReference type="GO" id="GO:0016787">
    <property type="term" value="F:hydrolase activity"/>
    <property type="evidence" value="ECO:0007669"/>
    <property type="project" value="UniProtKB-KW"/>
</dbReference>
<dbReference type="SUPFAM" id="SSF53474">
    <property type="entry name" value="alpha/beta-Hydrolases"/>
    <property type="match status" value="1"/>
</dbReference>
<reference evidence="5" key="1">
    <citation type="submission" date="2017-04" db="EMBL/GenBank/DDBJ databases">
        <title>Complete Genome Sequences of Twelve Strains of a Stable Defined Moderately Diverse Mouse Microbiota 2 (sDMDMm2).</title>
        <authorList>
            <person name="Uchimura Y."/>
            <person name="Wyss M."/>
            <person name="Brugiroux S."/>
            <person name="Limenitakis J.P."/>
            <person name="Stecher B."/>
            <person name="McCoy K.D."/>
            <person name="Macpherson A.J."/>
        </authorList>
    </citation>
    <scope>NUCLEOTIDE SEQUENCE</scope>
    <source>
        <strain evidence="5">YL58</strain>
    </source>
</reference>